<dbReference type="AlphaFoldDB" id="A0A915JF64"/>
<protein>
    <submittedName>
        <fullName evidence="2">Uncharacterized protein</fullName>
    </submittedName>
</protein>
<organism evidence="1 2">
    <name type="scientific">Romanomermis culicivorax</name>
    <name type="common">Nematode worm</name>
    <dbReference type="NCBI Taxonomy" id="13658"/>
    <lineage>
        <taxon>Eukaryota</taxon>
        <taxon>Metazoa</taxon>
        <taxon>Ecdysozoa</taxon>
        <taxon>Nematoda</taxon>
        <taxon>Enoplea</taxon>
        <taxon>Dorylaimia</taxon>
        <taxon>Mermithida</taxon>
        <taxon>Mermithoidea</taxon>
        <taxon>Mermithidae</taxon>
        <taxon>Romanomermis</taxon>
    </lineage>
</organism>
<name>A0A915JF64_ROMCU</name>
<accession>A0A915JF64</accession>
<proteinExistence type="predicted"/>
<dbReference type="Proteomes" id="UP000887565">
    <property type="component" value="Unplaced"/>
</dbReference>
<reference evidence="2" key="1">
    <citation type="submission" date="2022-11" db="UniProtKB">
        <authorList>
            <consortium name="WormBaseParasite"/>
        </authorList>
    </citation>
    <scope>IDENTIFICATION</scope>
</reference>
<sequence length="81" mass="9648">MKKRKEFSMRLDNSGNTLNLHAKNFKRFEDCAILVPWDIRVMTIPMRKFAFVQRFCSKFFTNLNEEVKIVVDGDQQISFLD</sequence>
<keyword evidence="1" id="KW-1185">Reference proteome</keyword>
<evidence type="ECO:0000313" key="2">
    <source>
        <dbReference type="WBParaSite" id="nRc.2.0.1.t25126-RA"/>
    </source>
</evidence>
<dbReference type="WBParaSite" id="nRc.2.0.1.t25126-RA">
    <property type="protein sequence ID" value="nRc.2.0.1.t25126-RA"/>
    <property type="gene ID" value="nRc.2.0.1.g25126"/>
</dbReference>
<evidence type="ECO:0000313" key="1">
    <source>
        <dbReference type="Proteomes" id="UP000887565"/>
    </source>
</evidence>